<dbReference type="EMBL" id="LZTJ01000036">
    <property type="protein sequence ID" value="OBP68081.1"/>
    <property type="molecule type" value="Genomic_DNA"/>
</dbReference>
<evidence type="ECO:0000313" key="7">
    <source>
        <dbReference type="EMBL" id="OBP68081.1"/>
    </source>
</evidence>
<evidence type="ECO:0000256" key="2">
    <source>
        <dbReference type="ARBA" id="ARBA00022475"/>
    </source>
</evidence>
<keyword evidence="5 6" id="KW-0472">Membrane</keyword>
<feature type="transmembrane region" description="Helical" evidence="6">
    <location>
        <begin position="39"/>
        <end position="61"/>
    </location>
</feature>
<reference evidence="8" key="1">
    <citation type="submission" date="2016-06" db="EMBL/GenBank/DDBJ databases">
        <title>NZP2037 Pacbio-Illumina hybrid assembly.</title>
        <authorList>
            <person name="Ramsay J.P."/>
        </authorList>
    </citation>
    <scope>NUCLEOTIDE SEQUENCE [LARGE SCALE GENOMIC DNA]</scope>
    <source>
        <strain evidence="8">R7ANS::ICEMlSym2042</strain>
    </source>
</reference>
<keyword evidence="3 6" id="KW-0812">Transmembrane</keyword>
<feature type="transmembrane region" description="Helical" evidence="6">
    <location>
        <begin position="247"/>
        <end position="270"/>
    </location>
</feature>
<dbReference type="AlphaFoldDB" id="A0A1A5HMT1"/>
<keyword evidence="2" id="KW-1003">Cell membrane</keyword>
<dbReference type="OrthoDB" id="9792579at2"/>
<sequence>MTGLFSEVFLSALLFGAVTAAIPLLLAGLGEQMSEKAGVLNIGIEGMMLAGAYLGFVGAFYSGSLWLGFLTGAAGGVAVALIMALLCVRIGLNQIVIGIALTLGLEGLTALLHHFQFSRSYPRLPAAEATVIPLLSDIPVVGPALFKHHLIVYLAVALVFGMGYLYRRTQLGLNLQAAGDKPAALDVAGIDVIRTRTIAVLTTGALAGLGGAYLANVGAGLFIPFITNGAGFLGIVLAMLARGRPVWVLLGALLFGVCLSLTTAMQVAGINIPTDVIQMLPFLAVMIMLVLFGRRASLPAALGIPYERGAR</sequence>
<feature type="transmembrane region" description="Helical" evidence="6">
    <location>
        <begin position="67"/>
        <end position="88"/>
    </location>
</feature>
<keyword evidence="4 6" id="KW-1133">Transmembrane helix</keyword>
<feature type="transmembrane region" description="Helical" evidence="6">
    <location>
        <begin position="198"/>
        <end position="215"/>
    </location>
</feature>
<dbReference type="GO" id="GO:0022857">
    <property type="term" value="F:transmembrane transporter activity"/>
    <property type="evidence" value="ECO:0007669"/>
    <property type="project" value="InterPro"/>
</dbReference>
<comment type="caution">
    <text evidence="7">The sequence shown here is derived from an EMBL/GenBank/DDBJ whole genome shotgun (WGS) entry which is preliminary data.</text>
</comment>
<proteinExistence type="predicted"/>
<name>A0A1A5HMT1_RHILI</name>
<dbReference type="Proteomes" id="UP000093748">
    <property type="component" value="Unassembled WGS sequence"/>
</dbReference>
<evidence type="ECO:0000256" key="6">
    <source>
        <dbReference type="SAM" id="Phobius"/>
    </source>
</evidence>
<gene>
    <name evidence="7" type="ORF">BAE39_26245</name>
</gene>
<dbReference type="GO" id="GO:0005886">
    <property type="term" value="C:plasma membrane"/>
    <property type="evidence" value="ECO:0007669"/>
    <property type="project" value="UniProtKB-SubCell"/>
</dbReference>
<evidence type="ECO:0000256" key="5">
    <source>
        <dbReference type="ARBA" id="ARBA00023136"/>
    </source>
</evidence>
<dbReference type="InterPro" id="IPR001851">
    <property type="entry name" value="ABC_transp_permease"/>
</dbReference>
<evidence type="ECO:0000313" key="8">
    <source>
        <dbReference type="Proteomes" id="UP000093748"/>
    </source>
</evidence>
<dbReference type="RefSeq" id="WP_032928958.1">
    <property type="nucleotide sequence ID" value="NZ_LZTH01000018.1"/>
</dbReference>
<dbReference type="Pfam" id="PF02653">
    <property type="entry name" value="BPD_transp_2"/>
    <property type="match status" value="1"/>
</dbReference>
<evidence type="ECO:0000256" key="3">
    <source>
        <dbReference type="ARBA" id="ARBA00022692"/>
    </source>
</evidence>
<feature type="transmembrane region" description="Helical" evidence="6">
    <location>
        <begin position="95"/>
        <end position="115"/>
    </location>
</feature>
<evidence type="ECO:0000256" key="4">
    <source>
        <dbReference type="ARBA" id="ARBA00022989"/>
    </source>
</evidence>
<accession>A0A1A5HMT1</accession>
<feature type="transmembrane region" description="Helical" evidence="6">
    <location>
        <begin position="221"/>
        <end position="240"/>
    </location>
</feature>
<dbReference type="PANTHER" id="PTHR43370:SF2">
    <property type="entry name" value="ABC TRANSPORTER PERMEASE PROTEIN"/>
    <property type="match status" value="1"/>
</dbReference>
<dbReference type="CDD" id="cd06580">
    <property type="entry name" value="TM_PBP1_transp_TpRbsC_like"/>
    <property type="match status" value="1"/>
</dbReference>
<protein>
    <submittedName>
        <fullName evidence="7">ABC transporter permease</fullName>
    </submittedName>
</protein>
<dbReference type="PANTHER" id="PTHR43370">
    <property type="entry name" value="SUGAR ABC TRANSPORTER INTEGRAL MEMBRANE PROTEIN-RELATED"/>
    <property type="match status" value="1"/>
</dbReference>
<feature type="transmembrane region" description="Helical" evidence="6">
    <location>
        <begin position="6"/>
        <end position="27"/>
    </location>
</feature>
<dbReference type="GeneID" id="66685749"/>
<evidence type="ECO:0000256" key="1">
    <source>
        <dbReference type="ARBA" id="ARBA00004651"/>
    </source>
</evidence>
<feature type="transmembrane region" description="Helical" evidence="6">
    <location>
        <begin position="150"/>
        <end position="166"/>
    </location>
</feature>
<feature type="transmembrane region" description="Helical" evidence="6">
    <location>
        <begin position="276"/>
        <end position="293"/>
    </location>
</feature>
<comment type="subcellular location">
    <subcellularLocation>
        <location evidence="1">Cell membrane</location>
        <topology evidence="1">Multi-pass membrane protein</topology>
    </subcellularLocation>
</comment>
<organism evidence="7 8">
    <name type="scientific">Rhizobium loti</name>
    <name type="common">Mesorhizobium loti</name>
    <dbReference type="NCBI Taxonomy" id="381"/>
    <lineage>
        <taxon>Bacteria</taxon>
        <taxon>Pseudomonadati</taxon>
        <taxon>Pseudomonadota</taxon>
        <taxon>Alphaproteobacteria</taxon>
        <taxon>Hyphomicrobiales</taxon>
        <taxon>Phyllobacteriaceae</taxon>
        <taxon>Mesorhizobium</taxon>
    </lineage>
</organism>